<dbReference type="EMBL" id="LT607754">
    <property type="protein sequence ID" value="SCG38311.1"/>
    <property type="molecule type" value="Genomic_DNA"/>
</dbReference>
<dbReference type="AlphaFoldDB" id="A0A1C5GYT0"/>
<proteinExistence type="predicted"/>
<name>A0A1C5GYT0_9ACTN</name>
<organism evidence="1 2">
    <name type="scientific">Micromonospora inositola</name>
    <dbReference type="NCBI Taxonomy" id="47865"/>
    <lineage>
        <taxon>Bacteria</taxon>
        <taxon>Bacillati</taxon>
        <taxon>Actinomycetota</taxon>
        <taxon>Actinomycetes</taxon>
        <taxon>Micromonosporales</taxon>
        <taxon>Micromonosporaceae</taxon>
        <taxon>Micromonospora</taxon>
    </lineage>
</organism>
<keyword evidence="2" id="KW-1185">Reference proteome</keyword>
<sequence>MADRLDVDPPELLRLARRLTEVAELLAATRRPDADELPAGPTGRAPVELAELWLDELPRAALDLHELAGLLRAVATAVAAVDERLAARLARLGTDRSDDR</sequence>
<evidence type="ECO:0000313" key="1">
    <source>
        <dbReference type="EMBL" id="SCG38311.1"/>
    </source>
</evidence>
<accession>A0A1C5GYT0</accession>
<reference evidence="2" key="1">
    <citation type="submission" date="2016-06" db="EMBL/GenBank/DDBJ databases">
        <authorList>
            <person name="Varghese N."/>
            <person name="Submissions Spin"/>
        </authorList>
    </citation>
    <scope>NUCLEOTIDE SEQUENCE [LARGE SCALE GENOMIC DNA]</scope>
    <source>
        <strain evidence="2">DSM 43819</strain>
    </source>
</reference>
<evidence type="ECO:0000313" key="2">
    <source>
        <dbReference type="Proteomes" id="UP000198221"/>
    </source>
</evidence>
<dbReference type="Proteomes" id="UP000198221">
    <property type="component" value="Chromosome I"/>
</dbReference>
<dbReference type="RefSeq" id="WP_089010796.1">
    <property type="nucleotide sequence ID" value="NZ_LT607754.1"/>
</dbReference>
<protein>
    <submittedName>
        <fullName evidence="1">Uncharacterized protein</fullName>
    </submittedName>
</protein>
<gene>
    <name evidence="1" type="ORF">GA0070613_0508</name>
</gene>